<organism evidence="15 16">
    <name type="scientific">Azoarcus sp. (strain BH72)</name>
    <dbReference type="NCBI Taxonomy" id="418699"/>
    <lineage>
        <taxon>Bacteria</taxon>
        <taxon>Pseudomonadati</taxon>
        <taxon>Pseudomonadota</taxon>
        <taxon>Betaproteobacteria</taxon>
        <taxon>Rhodocyclales</taxon>
        <taxon>Zoogloeaceae</taxon>
        <taxon>Azoarcus</taxon>
    </lineage>
</organism>
<dbReference type="GO" id="GO:0071555">
    <property type="term" value="P:cell wall organization"/>
    <property type="evidence" value="ECO:0007669"/>
    <property type="project" value="UniProtKB-KW"/>
</dbReference>
<dbReference type="GO" id="GO:0009252">
    <property type="term" value="P:peptidoglycan biosynthetic process"/>
    <property type="evidence" value="ECO:0007669"/>
    <property type="project" value="UniProtKB-UniRule"/>
</dbReference>
<dbReference type="Gene3D" id="3.40.1390.10">
    <property type="entry name" value="MurE/MurF, N-terminal domain"/>
    <property type="match status" value="1"/>
</dbReference>
<keyword evidence="16" id="KW-1185">Reference proteome</keyword>
<keyword evidence="8 10" id="KW-0131">Cell cycle</keyword>
<feature type="domain" description="Mur ligase central" evidence="14">
    <location>
        <begin position="118"/>
        <end position="312"/>
    </location>
</feature>
<keyword evidence="4 10" id="KW-0547">Nucleotide-binding</keyword>
<comment type="catalytic activity">
    <reaction evidence="10 11">
        <text>D-alanyl-D-alanine + UDP-N-acetyl-alpha-D-muramoyl-L-alanyl-gamma-D-glutamyl-meso-2,6-diaminopimelate + ATP = UDP-N-acetyl-alpha-D-muramoyl-L-alanyl-gamma-D-glutamyl-meso-2,6-diaminopimeloyl-D-alanyl-D-alanine + ADP + phosphate + H(+)</text>
        <dbReference type="Rhea" id="RHEA:28374"/>
        <dbReference type="ChEBI" id="CHEBI:15378"/>
        <dbReference type="ChEBI" id="CHEBI:30616"/>
        <dbReference type="ChEBI" id="CHEBI:43474"/>
        <dbReference type="ChEBI" id="CHEBI:57822"/>
        <dbReference type="ChEBI" id="CHEBI:61386"/>
        <dbReference type="ChEBI" id="CHEBI:83905"/>
        <dbReference type="ChEBI" id="CHEBI:456216"/>
        <dbReference type="EC" id="6.3.2.10"/>
    </reaction>
</comment>
<dbReference type="HAMAP" id="MF_02019">
    <property type="entry name" value="MurF"/>
    <property type="match status" value="1"/>
</dbReference>
<reference evidence="15 16" key="1">
    <citation type="journal article" date="2006" name="Nat. Biotechnol.">
        <title>Complete genome of the mutualistic, N2-fixing grass endophyte Azoarcus sp. strain BH72.</title>
        <authorList>
            <person name="Krause A."/>
            <person name="Ramakumar A."/>
            <person name="Bartels D."/>
            <person name="Battistoni F."/>
            <person name="Bekel T."/>
            <person name="Boch J."/>
            <person name="Boehm M."/>
            <person name="Friedrich F."/>
            <person name="Hurek T."/>
            <person name="Krause L."/>
            <person name="Linke B."/>
            <person name="McHardy A.C."/>
            <person name="Sarkar A."/>
            <person name="Schneiker S."/>
            <person name="Syed A.A."/>
            <person name="Thauer R."/>
            <person name="Vorhoelter F.-J."/>
            <person name="Weidner S."/>
            <person name="Puehler A."/>
            <person name="Reinhold-Hurek B."/>
            <person name="Kaiser O."/>
            <person name="Goesmann A."/>
        </authorList>
    </citation>
    <scope>NUCLEOTIDE SEQUENCE [LARGE SCALE GENOMIC DNA]</scope>
    <source>
        <strain evidence="15 16">BH72</strain>
    </source>
</reference>
<evidence type="ECO:0000256" key="4">
    <source>
        <dbReference type="ARBA" id="ARBA00022741"/>
    </source>
</evidence>
<name>A1K3U2_AZOSB</name>
<evidence type="ECO:0000259" key="13">
    <source>
        <dbReference type="Pfam" id="PF02875"/>
    </source>
</evidence>
<dbReference type="Gene3D" id="3.90.190.20">
    <property type="entry name" value="Mur ligase, C-terminal domain"/>
    <property type="match status" value="1"/>
</dbReference>
<comment type="subcellular location">
    <subcellularLocation>
        <location evidence="10 11">Cytoplasm</location>
    </subcellularLocation>
</comment>
<sequence>MERQENDGMMSLLDASRALSAHHAVAQGAVRFSSVGTDSRGIIPGQLFVALRGERFDGHEFVAAALKAGAAAAMVDARGFTEFGDASLPLLVVDDTRLALGTLAATWRARFAIPVIGVTGSNGKTTVKEMCAEILRAQARRDGAGDEAVLATRGNLNNDIGLPLTLLELRDHHRAAVIEMGMNHPGEIAYLTGLARPTVAIVNNAQRAHLQGLGTLGEVAQEKGAIYQGLGAAGVAVVNADDPHAGYWRDLNAGRPIVSFGIDQPADVAGECTLHGLGSQLHIAAPQGRGEVELQVPGLHNASNALGAAAACLAAGVVFEAALEGLALYEGTRGRLQRRSGPQGAVILDDSYNANPDSVRAGIDVLASTPGHTFLVLGDMGEVGQTSAQVHDEIGGYAKSKGIDGLYALGEASAIAVRNFGEGAHHFDSVEALVAALAPRLDADAVVLVKGSRFMKMERVADALAALHNGAPQKDTNS</sequence>
<dbReference type="EMBL" id="AM406670">
    <property type="protein sequence ID" value="CAL93497.1"/>
    <property type="molecule type" value="Genomic_DNA"/>
</dbReference>
<dbReference type="InterPro" id="IPR036565">
    <property type="entry name" value="Mur-like_cat_sf"/>
</dbReference>
<dbReference type="STRING" id="62928.azo0880"/>
<keyword evidence="7 10" id="KW-0573">Peptidoglycan synthesis</keyword>
<dbReference type="SUPFAM" id="SSF63418">
    <property type="entry name" value="MurE/MurF N-terminal domain"/>
    <property type="match status" value="1"/>
</dbReference>
<dbReference type="GO" id="GO:0008766">
    <property type="term" value="F:UDP-N-acetylmuramoylalanyl-D-glutamyl-2,6-diaminopimelate-D-alanyl-D-alanine ligase activity"/>
    <property type="evidence" value="ECO:0007669"/>
    <property type="project" value="RHEA"/>
</dbReference>
<feature type="binding site" evidence="10">
    <location>
        <begin position="120"/>
        <end position="126"/>
    </location>
    <ligand>
        <name>ATP</name>
        <dbReference type="ChEBI" id="CHEBI:30616"/>
    </ligand>
</feature>
<dbReference type="GO" id="GO:0008360">
    <property type="term" value="P:regulation of cell shape"/>
    <property type="evidence" value="ECO:0007669"/>
    <property type="project" value="UniProtKB-KW"/>
</dbReference>
<evidence type="ECO:0000313" key="16">
    <source>
        <dbReference type="Proteomes" id="UP000002588"/>
    </source>
</evidence>
<evidence type="ECO:0000256" key="2">
    <source>
        <dbReference type="ARBA" id="ARBA00022598"/>
    </source>
</evidence>
<evidence type="ECO:0000256" key="3">
    <source>
        <dbReference type="ARBA" id="ARBA00022618"/>
    </source>
</evidence>
<gene>
    <name evidence="10 15" type="primary">murF</name>
    <name evidence="15" type="ordered locus">azo0880</name>
</gene>
<evidence type="ECO:0000256" key="9">
    <source>
        <dbReference type="ARBA" id="ARBA00023316"/>
    </source>
</evidence>
<dbReference type="InterPro" id="IPR013221">
    <property type="entry name" value="Mur_ligase_cen"/>
</dbReference>
<keyword evidence="6 10" id="KW-0133">Cell shape</keyword>
<proteinExistence type="inferred from homology"/>
<evidence type="ECO:0000256" key="7">
    <source>
        <dbReference type="ARBA" id="ARBA00022984"/>
    </source>
</evidence>
<dbReference type="InterPro" id="IPR004101">
    <property type="entry name" value="Mur_ligase_C"/>
</dbReference>
<comment type="function">
    <text evidence="10 11">Involved in cell wall formation. Catalyzes the final step in the synthesis of UDP-N-acetylmuramoyl-pentapeptide, the precursor of murein.</text>
</comment>
<protein>
    <recommendedName>
        <fullName evidence="10 11">UDP-N-acetylmuramoyl-tripeptide--D-alanyl-D-alanine ligase</fullName>
        <ecNumber evidence="10 11">6.3.2.10</ecNumber>
    </recommendedName>
    <alternativeName>
        <fullName evidence="10">D-alanyl-D-alanine-adding enzyme</fullName>
    </alternativeName>
</protein>
<feature type="domain" description="Mur ligase C-terminal" evidence="13">
    <location>
        <begin position="334"/>
        <end position="453"/>
    </location>
</feature>
<evidence type="ECO:0000256" key="8">
    <source>
        <dbReference type="ARBA" id="ARBA00023306"/>
    </source>
</evidence>
<evidence type="ECO:0000256" key="10">
    <source>
        <dbReference type="HAMAP-Rule" id="MF_02019"/>
    </source>
</evidence>
<dbReference type="InterPro" id="IPR005863">
    <property type="entry name" value="UDP-N-AcMur_synth"/>
</dbReference>
<evidence type="ECO:0000256" key="11">
    <source>
        <dbReference type="RuleBase" id="RU004136"/>
    </source>
</evidence>
<dbReference type="eggNOG" id="COG0770">
    <property type="taxonomic scope" value="Bacteria"/>
</dbReference>
<evidence type="ECO:0000256" key="1">
    <source>
        <dbReference type="ARBA" id="ARBA00022490"/>
    </source>
</evidence>
<evidence type="ECO:0000259" key="14">
    <source>
        <dbReference type="Pfam" id="PF08245"/>
    </source>
</evidence>
<dbReference type="GO" id="GO:0047480">
    <property type="term" value="F:UDP-N-acetylmuramoyl-tripeptide-D-alanyl-D-alanine ligase activity"/>
    <property type="evidence" value="ECO:0007669"/>
    <property type="project" value="UniProtKB-UniRule"/>
</dbReference>
<dbReference type="GO" id="GO:0005524">
    <property type="term" value="F:ATP binding"/>
    <property type="evidence" value="ECO:0007669"/>
    <property type="project" value="UniProtKB-UniRule"/>
</dbReference>
<dbReference type="InterPro" id="IPR035911">
    <property type="entry name" value="MurE/MurF_N"/>
</dbReference>
<keyword evidence="1 10" id="KW-0963">Cytoplasm</keyword>
<evidence type="ECO:0000256" key="5">
    <source>
        <dbReference type="ARBA" id="ARBA00022840"/>
    </source>
</evidence>
<evidence type="ECO:0000313" key="15">
    <source>
        <dbReference type="EMBL" id="CAL93497.1"/>
    </source>
</evidence>
<evidence type="ECO:0000259" key="12">
    <source>
        <dbReference type="Pfam" id="PF01225"/>
    </source>
</evidence>
<dbReference type="SUPFAM" id="SSF53244">
    <property type="entry name" value="MurD-like peptide ligases, peptide-binding domain"/>
    <property type="match status" value="1"/>
</dbReference>
<dbReference type="GO" id="GO:0051301">
    <property type="term" value="P:cell division"/>
    <property type="evidence" value="ECO:0007669"/>
    <property type="project" value="UniProtKB-KW"/>
</dbReference>
<dbReference type="Pfam" id="PF02875">
    <property type="entry name" value="Mur_ligase_C"/>
    <property type="match status" value="1"/>
</dbReference>
<dbReference type="InterPro" id="IPR051046">
    <property type="entry name" value="MurCDEF_CellWall_CoF430Synth"/>
</dbReference>
<dbReference type="UniPathway" id="UPA00219"/>
<dbReference type="Gene3D" id="3.40.1190.10">
    <property type="entry name" value="Mur-like, catalytic domain"/>
    <property type="match status" value="1"/>
</dbReference>
<dbReference type="Proteomes" id="UP000002588">
    <property type="component" value="Chromosome"/>
</dbReference>
<dbReference type="InterPro" id="IPR000713">
    <property type="entry name" value="Mur_ligase_N"/>
</dbReference>
<dbReference type="Pfam" id="PF08245">
    <property type="entry name" value="Mur_ligase_M"/>
    <property type="match status" value="1"/>
</dbReference>
<dbReference type="AlphaFoldDB" id="A1K3U2"/>
<evidence type="ECO:0000256" key="6">
    <source>
        <dbReference type="ARBA" id="ARBA00022960"/>
    </source>
</evidence>
<dbReference type="NCBIfam" id="TIGR01143">
    <property type="entry name" value="murF"/>
    <property type="match status" value="1"/>
</dbReference>
<dbReference type="PANTHER" id="PTHR43024">
    <property type="entry name" value="UDP-N-ACETYLMURAMOYL-TRIPEPTIDE--D-ALANYL-D-ALANINE LIGASE"/>
    <property type="match status" value="1"/>
</dbReference>
<dbReference type="SUPFAM" id="SSF53623">
    <property type="entry name" value="MurD-like peptide ligases, catalytic domain"/>
    <property type="match status" value="1"/>
</dbReference>
<accession>A1K3U2</accession>
<keyword evidence="5 10" id="KW-0067">ATP-binding</keyword>
<dbReference type="InterPro" id="IPR036615">
    <property type="entry name" value="Mur_ligase_C_dom_sf"/>
</dbReference>
<keyword evidence="9 10" id="KW-0961">Cell wall biogenesis/degradation</keyword>
<comment type="pathway">
    <text evidence="10 11">Cell wall biogenesis; peptidoglycan biosynthesis.</text>
</comment>
<feature type="domain" description="Mur ligase N-terminal catalytic" evidence="12">
    <location>
        <begin position="33"/>
        <end position="107"/>
    </location>
</feature>
<dbReference type="PANTHER" id="PTHR43024:SF1">
    <property type="entry name" value="UDP-N-ACETYLMURAMOYL-TRIPEPTIDE--D-ALANYL-D-ALANINE LIGASE"/>
    <property type="match status" value="1"/>
</dbReference>
<dbReference type="EC" id="6.3.2.10" evidence="10 11"/>
<comment type="similarity">
    <text evidence="10">Belongs to the MurCDEF family. MurF subfamily.</text>
</comment>
<keyword evidence="3 10" id="KW-0132">Cell division</keyword>
<keyword evidence="2 10" id="KW-0436">Ligase</keyword>
<dbReference type="KEGG" id="azo:azo0880"/>
<dbReference type="GO" id="GO:0005737">
    <property type="term" value="C:cytoplasm"/>
    <property type="evidence" value="ECO:0007669"/>
    <property type="project" value="UniProtKB-SubCell"/>
</dbReference>
<dbReference type="HOGENOM" id="CLU_031507_4_0_4"/>
<dbReference type="Pfam" id="PF01225">
    <property type="entry name" value="Mur_ligase"/>
    <property type="match status" value="1"/>
</dbReference>